<accession>A0A099CTD2</accession>
<evidence type="ECO:0000313" key="3">
    <source>
        <dbReference type="Proteomes" id="UP000029708"/>
    </source>
</evidence>
<comment type="caution">
    <text evidence="1">The sequence shown here is derived from an EMBL/GenBank/DDBJ whole genome shotgun (WGS) entry which is preliminary data.</text>
</comment>
<sequence length="159" mass="18212">MEQMNRAHRYLERMRAQYEGVDSARGSKQQLLDDVISFFMHCHHIRDWIVHLNKVGVTSRQVDAFIDAHPELQVCADLCNGSKHCKLDRTIRSGRQPHIAGETYRKSTWLTGDGGICIVQCRYTILTATGPIDALALAEKCMKLWNEYVGQLRPDQEQV</sequence>
<dbReference type="RefSeq" id="WP_043102550.1">
    <property type="nucleotide sequence ID" value="NZ_JACHET010000001.1"/>
</dbReference>
<reference evidence="1 3" key="1">
    <citation type="submission" date="2014-09" db="EMBL/GenBank/DDBJ databases">
        <title>Xanthomonadaceae 3.5X direct submission.</title>
        <authorList>
            <person name="Fang T."/>
            <person name="Wang H."/>
        </authorList>
    </citation>
    <scope>NUCLEOTIDE SEQUENCE [LARGE SCALE GENOMIC DNA]</scope>
    <source>
        <strain evidence="1 3">3.5X</strain>
    </source>
</reference>
<dbReference type="EMBL" id="JACHET010000001">
    <property type="protein sequence ID" value="MBB6185257.1"/>
    <property type="molecule type" value="Genomic_DNA"/>
</dbReference>
<dbReference type="Proteomes" id="UP000029708">
    <property type="component" value="Unassembled WGS sequence"/>
</dbReference>
<protein>
    <submittedName>
        <fullName evidence="1">Uncharacterized protein</fullName>
    </submittedName>
</protein>
<evidence type="ECO:0000313" key="2">
    <source>
        <dbReference type="EMBL" id="MBB6185257.1"/>
    </source>
</evidence>
<dbReference type="HOGENOM" id="CLU_1658982_0_0_6"/>
<gene>
    <name evidence="2" type="ORF">HNQ86_002602</name>
    <name evidence="1" type="ORF">LF63_0113250</name>
</gene>
<reference evidence="2 4" key="2">
    <citation type="submission" date="2020-08" db="EMBL/GenBank/DDBJ databases">
        <title>Genomic Encyclopedia of Type Strains, Phase IV (KMG-IV): sequencing the most valuable type-strain genomes for metagenomic binning, comparative biology and taxonomic classification.</title>
        <authorList>
            <person name="Goeker M."/>
        </authorList>
    </citation>
    <scope>NUCLEOTIDE SEQUENCE [LARGE SCALE GENOMIC DNA]</scope>
    <source>
        <strain evidence="2 4">DSM 107085</strain>
    </source>
</reference>
<name>A0A099CTD2_9GAMM</name>
<proteinExistence type="predicted"/>
<evidence type="ECO:0000313" key="1">
    <source>
        <dbReference type="EMBL" id="KGI76887.1"/>
    </source>
</evidence>
<organism evidence="1 3">
    <name type="scientific">Oleiagrimonas soli</name>
    <dbReference type="NCBI Taxonomy" id="1543381"/>
    <lineage>
        <taxon>Bacteria</taxon>
        <taxon>Pseudomonadati</taxon>
        <taxon>Pseudomonadota</taxon>
        <taxon>Gammaproteobacteria</taxon>
        <taxon>Lysobacterales</taxon>
        <taxon>Rhodanobacteraceae</taxon>
        <taxon>Oleiagrimonas</taxon>
    </lineage>
</organism>
<dbReference type="Proteomes" id="UP000560000">
    <property type="component" value="Unassembled WGS sequence"/>
</dbReference>
<dbReference type="OrthoDB" id="4737579at2"/>
<dbReference type="EMBL" id="JROI01000015">
    <property type="protein sequence ID" value="KGI76887.1"/>
    <property type="molecule type" value="Genomic_DNA"/>
</dbReference>
<dbReference type="AlphaFoldDB" id="A0A099CTD2"/>
<evidence type="ECO:0000313" key="4">
    <source>
        <dbReference type="Proteomes" id="UP000560000"/>
    </source>
</evidence>
<keyword evidence="3" id="KW-1185">Reference proteome</keyword>